<evidence type="ECO:0000313" key="3">
    <source>
        <dbReference type="Proteomes" id="UP000886595"/>
    </source>
</evidence>
<accession>A0A8X7U6F1</accession>
<name>A0A8X7U6F1_BRACI</name>
<proteinExistence type="predicted"/>
<organism evidence="2 3">
    <name type="scientific">Brassica carinata</name>
    <name type="common">Ethiopian mustard</name>
    <name type="synonym">Abyssinian cabbage</name>
    <dbReference type="NCBI Taxonomy" id="52824"/>
    <lineage>
        <taxon>Eukaryota</taxon>
        <taxon>Viridiplantae</taxon>
        <taxon>Streptophyta</taxon>
        <taxon>Embryophyta</taxon>
        <taxon>Tracheophyta</taxon>
        <taxon>Spermatophyta</taxon>
        <taxon>Magnoliopsida</taxon>
        <taxon>eudicotyledons</taxon>
        <taxon>Gunneridae</taxon>
        <taxon>Pentapetalae</taxon>
        <taxon>rosids</taxon>
        <taxon>malvids</taxon>
        <taxon>Brassicales</taxon>
        <taxon>Brassicaceae</taxon>
        <taxon>Brassiceae</taxon>
        <taxon>Brassica</taxon>
    </lineage>
</organism>
<comment type="caution">
    <text evidence="2">The sequence shown here is derived from an EMBL/GenBank/DDBJ whole genome shotgun (WGS) entry which is preliminary data.</text>
</comment>
<dbReference type="Proteomes" id="UP000886595">
    <property type="component" value="Unassembled WGS sequence"/>
</dbReference>
<gene>
    <name evidence="2" type="ORF">Bca52824_073150</name>
</gene>
<protein>
    <submittedName>
        <fullName evidence="2">Uncharacterized protein</fullName>
    </submittedName>
</protein>
<dbReference type="AlphaFoldDB" id="A0A8X7U6F1"/>
<dbReference type="InterPro" id="IPR023168">
    <property type="entry name" value="GatB_Yqey_C_2"/>
</dbReference>
<dbReference type="Gene3D" id="1.10.10.410">
    <property type="match status" value="1"/>
</dbReference>
<sequence length="163" mass="18520">MQARMDTQQQRLDSLEGLLDVMAVGNPTLQSFGGERAARDEPAGSKRGASTTEPSANYFDDDDVPFHQTRQPQLNLVFFVAGRTRSGVVAGAFSLQITDPVEMEKMVMKVFSKSPKQLEQYRSGRTKLQGFFCWPGNETVKRQKQTLLYLTRFFWRSSTRRSN</sequence>
<dbReference type="EMBL" id="JAAMPC010000014">
    <property type="protein sequence ID" value="KAG2266071.1"/>
    <property type="molecule type" value="Genomic_DNA"/>
</dbReference>
<feature type="region of interest" description="Disordered" evidence="1">
    <location>
        <begin position="28"/>
        <end position="64"/>
    </location>
</feature>
<evidence type="ECO:0000313" key="2">
    <source>
        <dbReference type="EMBL" id="KAG2266071.1"/>
    </source>
</evidence>
<reference evidence="2 3" key="1">
    <citation type="submission" date="2020-02" db="EMBL/GenBank/DDBJ databases">
        <authorList>
            <person name="Ma Q."/>
            <person name="Huang Y."/>
            <person name="Song X."/>
            <person name="Pei D."/>
        </authorList>
    </citation>
    <scope>NUCLEOTIDE SEQUENCE [LARGE SCALE GENOMIC DNA]</scope>
    <source>
        <strain evidence="2">Sxm20200214</strain>
        <tissue evidence="2">Leaf</tissue>
    </source>
</reference>
<dbReference type="OrthoDB" id="1461550at2759"/>
<keyword evidence="3" id="KW-1185">Reference proteome</keyword>
<evidence type="ECO:0000256" key="1">
    <source>
        <dbReference type="SAM" id="MobiDB-lite"/>
    </source>
</evidence>